<dbReference type="InterPro" id="IPR004433">
    <property type="entry name" value="MenaQ_synth_MenD"/>
</dbReference>
<feature type="domain" description="Thiamine pyrophosphate enzyme N-terminal TPP-binding" evidence="8">
    <location>
        <begin position="13"/>
        <end position="125"/>
    </location>
</feature>
<comment type="cofactor">
    <cofactor evidence="6">
        <name>thiamine diphosphate</name>
        <dbReference type="ChEBI" id="CHEBI:58937"/>
    </cofactor>
    <text evidence="6">Binds 1 thiamine pyrophosphate per subunit.</text>
</comment>
<dbReference type="GO" id="GO:0030145">
    <property type="term" value="F:manganese ion binding"/>
    <property type="evidence" value="ECO:0007669"/>
    <property type="project" value="UniProtKB-UniRule"/>
</dbReference>
<evidence type="ECO:0000259" key="9">
    <source>
        <dbReference type="Pfam" id="PF16582"/>
    </source>
</evidence>
<dbReference type="PIRSF" id="PIRSF004983">
    <property type="entry name" value="MenD"/>
    <property type="match status" value="1"/>
</dbReference>
<dbReference type="RefSeq" id="WP_148988001.1">
    <property type="nucleotide sequence ID" value="NZ_VTEV01000003.1"/>
</dbReference>
<dbReference type="UniPathway" id="UPA01057">
    <property type="reaction ID" value="UER00164"/>
</dbReference>
<dbReference type="STRING" id="79883.GCA_001636495_01432"/>
<dbReference type="InterPro" id="IPR011766">
    <property type="entry name" value="TPP_enzyme_TPP-bd"/>
</dbReference>
<dbReference type="InterPro" id="IPR029061">
    <property type="entry name" value="THDP-binding"/>
</dbReference>
<dbReference type="GO" id="GO:0000287">
    <property type="term" value="F:magnesium ion binding"/>
    <property type="evidence" value="ECO:0007669"/>
    <property type="project" value="UniProtKB-UniRule"/>
</dbReference>
<dbReference type="PANTHER" id="PTHR42916:SF1">
    <property type="entry name" value="PROTEIN PHYLLO, CHLOROPLASTIC"/>
    <property type="match status" value="1"/>
</dbReference>
<dbReference type="InterPro" id="IPR032264">
    <property type="entry name" value="MenD_middle"/>
</dbReference>
<gene>
    <name evidence="6 10" type="primary">menD</name>
    <name evidence="10" type="ORF">FZC76_09690</name>
</gene>
<evidence type="ECO:0000256" key="6">
    <source>
        <dbReference type="HAMAP-Rule" id="MF_01659"/>
    </source>
</evidence>
<evidence type="ECO:0000313" key="10">
    <source>
        <dbReference type="EMBL" id="TYS69183.1"/>
    </source>
</evidence>
<comment type="pathway">
    <text evidence="6">Quinol/quinone metabolism; menaquinone biosynthesis.</text>
</comment>
<dbReference type="GO" id="GO:0070204">
    <property type="term" value="F:2-succinyl-5-enolpyruvyl-6-hydroxy-3-cyclohexene-1-carboxylic-acid synthase activity"/>
    <property type="evidence" value="ECO:0007669"/>
    <property type="project" value="UniProtKB-UniRule"/>
</dbReference>
<comment type="catalytic activity">
    <reaction evidence="6">
        <text>isochorismate + 2-oxoglutarate + H(+) = 5-enolpyruvoyl-6-hydroxy-2-succinyl-cyclohex-3-ene-1-carboxylate + CO2</text>
        <dbReference type="Rhea" id="RHEA:25593"/>
        <dbReference type="ChEBI" id="CHEBI:15378"/>
        <dbReference type="ChEBI" id="CHEBI:16526"/>
        <dbReference type="ChEBI" id="CHEBI:16810"/>
        <dbReference type="ChEBI" id="CHEBI:29780"/>
        <dbReference type="ChEBI" id="CHEBI:58818"/>
        <dbReference type="EC" id="2.2.1.9"/>
    </reaction>
</comment>
<sequence length="587" mass="65402">MNSIDDMTFYLAAFVDELVKSGLEDAVVSPGSRSTPIALLLAEHPDIHVTVLIDERSAAFYALGLAKTKNKPVAILCTSGTAATNYYPAIVEAFQSRLPLIVLTADRPHELRDVGAPQAIDQVKMYGDYVKWFVEMSLPEDTDHMIRYARTMAARATGTSLSAPMGPVHLNFPLREPLIPNLEAEELWAKYKESNESIVEVNVGEYSISDDQAGFFAMLMNDRKKGIIVCGEMPQSMCDTFSNAITELSQTLQYPIFADPLSGLRTGTHAKETVMEGYDAFLRSDEVKKNLEPEIIIRFGAMPVSKFLMQYISKSSSAIQIVVDGDGGWRDPTLQASYMVHAEETIFCHKVMRNLSARDSFEWMDGIKLLNDRTKKILSHEQEEVGMFEGRVITELQTMLPDSSAIFVGNSMPIRDVDTFFYTDDKKLTVLANRGANGIDGVVSTALAASKAYENLVLVIGDLSFYHDMNGLLAAKLLKLNVTIVLVNNNGGGIFSFLPQSKVEKHFETLFGTPTGINFEHAVKLYEGDYVRAESWSDFQEAVSYSITQKGLKVIEVPTNRAENEEIHRKLWKNVSQEMISMLDKEE</sequence>
<dbReference type="Pfam" id="PF02775">
    <property type="entry name" value="TPP_enzyme_C"/>
    <property type="match status" value="1"/>
</dbReference>
<dbReference type="GO" id="GO:0030976">
    <property type="term" value="F:thiamine pyrophosphate binding"/>
    <property type="evidence" value="ECO:0007669"/>
    <property type="project" value="UniProtKB-UniRule"/>
</dbReference>
<dbReference type="Gene3D" id="3.40.50.1220">
    <property type="entry name" value="TPP-binding domain"/>
    <property type="match status" value="1"/>
</dbReference>
<proteinExistence type="inferred from homology"/>
<dbReference type="NCBIfam" id="TIGR00173">
    <property type="entry name" value="menD"/>
    <property type="match status" value="1"/>
</dbReference>
<evidence type="ECO:0000256" key="3">
    <source>
        <dbReference type="ARBA" id="ARBA00022842"/>
    </source>
</evidence>
<protein>
    <recommendedName>
        <fullName evidence="6">2-succinyl-5-enolpyruvyl-6-hydroxy-3-cyclohexene-1-carboxylate synthase</fullName>
        <shortName evidence="6">SEPHCHC synthase</shortName>
        <ecNumber evidence="6">2.2.1.9</ecNumber>
    </recommendedName>
    <alternativeName>
        <fullName evidence="6">Menaquinone biosynthesis protein MenD</fullName>
    </alternativeName>
</protein>
<reference evidence="10 11" key="1">
    <citation type="submission" date="2019-08" db="EMBL/GenBank/DDBJ databases">
        <title>Bacillus genomes from the desert of Cuatro Cienegas, Coahuila.</title>
        <authorList>
            <person name="Olmedo-Alvarez G."/>
        </authorList>
    </citation>
    <scope>NUCLEOTIDE SEQUENCE [LARGE SCALE GENOMIC DNA]</scope>
    <source>
        <strain evidence="10 11">CH28_1T</strain>
    </source>
</reference>
<dbReference type="CDD" id="cd02009">
    <property type="entry name" value="TPP_SHCHC_synthase"/>
    <property type="match status" value="1"/>
</dbReference>
<comment type="cofactor">
    <cofactor evidence="6">
        <name>Mg(2+)</name>
        <dbReference type="ChEBI" id="CHEBI:18420"/>
    </cofactor>
    <cofactor evidence="6">
        <name>Mn(2+)</name>
        <dbReference type="ChEBI" id="CHEBI:29035"/>
    </cofactor>
</comment>
<keyword evidence="6" id="KW-0474">Menaquinone biosynthesis</keyword>
<evidence type="ECO:0000259" key="8">
    <source>
        <dbReference type="Pfam" id="PF02776"/>
    </source>
</evidence>
<keyword evidence="5 6" id="KW-0464">Manganese</keyword>
<feature type="domain" description="Menaquinone biosynthesis protein MenD middle" evidence="9">
    <location>
        <begin position="223"/>
        <end position="408"/>
    </location>
</feature>
<dbReference type="EC" id="2.2.1.9" evidence="6"/>
<keyword evidence="1 6" id="KW-0808">Transferase</keyword>
<dbReference type="CDD" id="cd07037">
    <property type="entry name" value="TPP_PYR_MenD"/>
    <property type="match status" value="1"/>
</dbReference>
<keyword evidence="4 6" id="KW-0786">Thiamine pyrophosphate</keyword>
<evidence type="ECO:0000256" key="1">
    <source>
        <dbReference type="ARBA" id="ARBA00022679"/>
    </source>
</evidence>
<comment type="caution">
    <text evidence="10">The sequence shown here is derived from an EMBL/GenBank/DDBJ whole genome shotgun (WGS) entry which is preliminary data.</text>
</comment>
<feature type="domain" description="Thiamine pyrophosphate enzyme TPP-binding" evidence="7">
    <location>
        <begin position="441"/>
        <end position="557"/>
    </location>
</feature>
<dbReference type="Proteomes" id="UP000322524">
    <property type="component" value="Unassembled WGS sequence"/>
</dbReference>
<comment type="function">
    <text evidence="6">Catalyzes the thiamine diphosphate-dependent decarboxylation of 2-oxoglutarate and the subsequent addition of the resulting succinic semialdehyde-thiamine pyrophosphate anion to isochorismate to yield 2-succinyl-5-enolpyruvyl-6-hydroxy-3-cyclohexene-1-carboxylate (SEPHCHC).</text>
</comment>
<dbReference type="PANTHER" id="PTHR42916">
    <property type="entry name" value="2-SUCCINYL-5-ENOLPYRUVYL-6-HYDROXY-3-CYCLOHEXENE-1-CARBOXYLATE SYNTHASE"/>
    <property type="match status" value="1"/>
</dbReference>
<dbReference type="InterPro" id="IPR012001">
    <property type="entry name" value="Thiamin_PyroP_enz_TPP-bd_dom"/>
</dbReference>
<comment type="pathway">
    <text evidence="6">Quinol/quinone metabolism; 1,4-dihydroxy-2-naphthoate biosynthesis; 1,4-dihydroxy-2-naphthoate from chorismate: step 2/7.</text>
</comment>
<accession>A0A5D4T0S5</accession>
<dbReference type="SUPFAM" id="SSF52518">
    <property type="entry name" value="Thiamin diphosphate-binding fold (THDP-binding)"/>
    <property type="match status" value="2"/>
</dbReference>
<dbReference type="Pfam" id="PF16582">
    <property type="entry name" value="TPP_enzyme_M_2"/>
    <property type="match status" value="1"/>
</dbReference>
<dbReference type="Gene3D" id="3.40.50.970">
    <property type="match status" value="2"/>
</dbReference>
<evidence type="ECO:0000313" key="11">
    <source>
        <dbReference type="Proteomes" id="UP000322524"/>
    </source>
</evidence>
<dbReference type="OrthoDB" id="9791859at2"/>
<dbReference type="HAMAP" id="MF_01659">
    <property type="entry name" value="MenD"/>
    <property type="match status" value="1"/>
</dbReference>
<evidence type="ECO:0000256" key="5">
    <source>
        <dbReference type="ARBA" id="ARBA00023211"/>
    </source>
</evidence>
<dbReference type="AlphaFoldDB" id="A0A5D4T0S5"/>
<keyword evidence="2 6" id="KW-0479">Metal-binding</keyword>
<organism evidence="10 11">
    <name type="scientific">Sutcliffiella horikoshii</name>
    <dbReference type="NCBI Taxonomy" id="79883"/>
    <lineage>
        <taxon>Bacteria</taxon>
        <taxon>Bacillati</taxon>
        <taxon>Bacillota</taxon>
        <taxon>Bacilli</taxon>
        <taxon>Bacillales</taxon>
        <taxon>Bacillaceae</taxon>
        <taxon>Sutcliffiella</taxon>
    </lineage>
</organism>
<evidence type="ECO:0000256" key="2">
    <source>
        <dbReference type="ARBA" id="ARBA00022723"/>
    </source>
</evidence>
<evidence type="ECO:0000256" key="4">
    <source>
        <dbReference type="ARBA" id="ARBA00023052"/>
    </source>
</evidence>
<dbReference type="UniPathway" id="UPA00079"/>
<dbReference type="GO" id="GO:0009234">
    <property type="term" value="P:menaquinone biosynthetic process"/>
    <property type="evidence" value="ECO:0007669"/>
    <property type="project" value="UniProtKB-UniRule"/>
</dbReference>
<name>A0A5D4T0S5_9BACI</name>
<dbReference type="EMBL" id="VTEV01000003">
    <property type="protein sequence ID" value="TYS69183.1"/>
    <property type="molecule type" value="Genomic_DNA"/>
</dbReference>
<evidence type="ECO:0000259" key="7">
    <source>
        <dbReference type="Pfam" id="PF02775"/>
    </source>
</evidence>
<dbReference type="Pfam" id="PF02776">
    <property type="entry name" value="TPP_enzyme_N"/>
    <property type="match status" value="1"/>
</dbReference>
<comment type="similarity">
    <text evidence="6">Belongs to the TPP enzyme family. MenD subfamily.</text>
</comment>
<comment type="subunit">
    <text evidence="6">Homodimer.</text>
</comment>
<keyword evidence="3 6" id="KW-0460">Magnesium</keyword>